<comment type="caution">
    <text evidence="1">The sequence shown here is derived from an EMBL/GenBank/DDBJ whole genome shotgun (WGS) entry which is preliminary data.</text>
</comment>
<evidence type="ECO:0000313" key="1">
    <source>
        <dbReference type="EMBL" id="KKL93145.1"/>
    </source>
</evidence>
<sequence length="78" mass="9109">MDWLEVAAYEALDNDTKKVARMEGKMPINMAAEMPEVYRLWRICKDNNTLYWPGGLSSQPHVLMMEFQACERATRQVQ</sequence>
<accession>A0A0F9IH91</accession>
<protein>
    <submittedName>
        <fullName evidence="1">Uncharacterized protein</fullName>
    </submittedName>
</protein>
<gene>
    <name evidence="1" type="ORF">LCGC14_1877620</name>
</gene>
<dbReference type="EMBL" id="LAZR01019272">
    <property type="protein sequence ID" value="KKL93145.1"/>
    <property type="molecule type" value="Genomic_DNA"/>
</dbReference>
<organism evidence="1">
    <name type="scientific">marine sediment metagenome</name>
    <dbReference type="NCBI Taxonomy" id="412755"/>
    <lineage>
        <taxon>unclassified sequences</taxon>
        <taxon>metagenomes</taxon>
        <taxon>ecological metagenomes</taxon>
    </lineage>
</organism>
<reference evidence="1" key="1">
    <citation type="journal article" date="2015" name="Nature">
        <title>Complex archaea that bridge the gap between prokaryotes and eukaryotes.</title>
        <authorList>
            <person name="Spang A."/>
            <person name="Saw J.H."/>
            <person name="Jorgensen S.L."/>
            <person name="Zaremba-Niedzwiedzka K."/>
            <person name="Martijn J."/>
            <person name="Lind A.E."/>
            <person name="van Eijk R."/>
            <person name="Schleper C."/>
            <person name="Guy L."/>
            <person name="Ettema T.J."/>
        </authorList>
    </citation>
    <scope>NUCLEOTIDE SEQUENCE</scope>
</reference>
<proteinExistence type="predicted"/>
<name>A0A0F9IH91_9ZZZZ</name>
<dbReference type="AlphaFoldDB" id="A0A0F9IH91"/>